<accession>A0A1M5HIV8</accession>
<evidence type="ECO:0000313" key="1">
    <source>
        <dbReference type="EMBL" id="SHG15875.1"/>
    </source>
</evidence>
<gene>
    <name evidence="1" type="ORF">SAMN04488116_0004</name>
</gene>
<evidence type="ECO:0000313" key="2">
    <source>
        <dbReference type="Proteomes" id="UP000184532"/>
    </source>
</evidence>
<dbReference type="AlphaFoldDB" id="A0A1M5HIV8"/>
<name>A0A1M5HIV8_9FLAO</name>
<dbReference type="Proteomes" id="UP000184532">
    <property type="component" value="Unassembled WGS sequence"/>
</dbReference>
<keyword evidence="2" id="KW-1185">Reference proteome</keyword>
<reference evidence="2" key="1">
    <citation type="submission" date="2016-11" db="EMBL/GenBank/DDBJ databases">
        <authorList>
            <person name="Varghese N."/>
            <person name="Submissions S."/>
        </authorList>
    </citation>
    <scope>NUCLEOTIDE SEQUENCE [LARGE SCALE GENOMIC DNA]</scope>
    <source>
        <strain evidence="2">DSM 22638</strain>
    </source>
</reference>
<protein>
    <submittedName>
        <fullName evidence="1">Uncharacterized protein</fullName>
    </submittedName>
</protein>
<sequence length="45" mass="5270">MNEITYKNPFFIDKLPCEVVKAVKSVVRKIPMDAWGRKRTYSVNP</sequence>
<dbReference type="EMBL" id="FQWL01000001">
    <property type="protein sequence ID" value="SHG15875.1"/>
    <property type="molecule type" value="Genomic_DNA"/>
</dbReference>
<organism evidence="1 2">
    <name type="scientific">Flagellimonas flava</name>
    <dbReference type="NCBI Taxonomy" id="570519"/>
    <lineage>
        <taxon>Bacteria</taxon>
        <taxon>Pseudomonadati</taxon>
        <taxon>Bacteroidota</taxon>
        <taxon>Flavobacteriia</taxon>
        <taxon>Flavobacteriales</taxon>
        <taxon>Flavobacteriaceae</taxon>
        <taxon>Flagellimonas</taxon>
    </lineage>
</organism>
<proteinExistence type="predicted"/>